<dbReference type="InterPro" id="IPR035965">
    <property type="entry name" value="PAS-like_dom_sf"/>
</dbReference>
<dbReference type="InterPro" id="IPR058031">
    <property type="entry name" value="AAA_lid_NorR"/>
</dbReference>
<dbReference type="SMART" id="SM00382">
    <property type="entry name" value="AAA"/>
    <property type="match status" value="1"/>
</dbReference>
<dbReference type="Pfam" id="PF00989">
    <property type="entry name" value="PAS"/>
    <property type="match status" value="1"/>
</dbReference>
<feature type="domain" description="PAS" evidence="6">
    <location>
        <begin position="223"/>
        <end position="276"/>
    </location>
</feature>
<dbReference type="Pfam" id="PF18024">
    <property type="entry name" value="HTH_50"/>
    <property type="match status" value="1"/>
</dbReference>
<protein>
    <recommendedName>
        <fullName evidence="4">HTH-type transcriptional regulatory protein TyrR</fullName>
    </recommendedName>
</protein>
<evidence type="ECO:0000256" key="2">
    <source>
        <dbReference type="ARBA" id="ARBA00022797"/>
    </source>
</evidence>
<dbReference type="NCBIfam" id="TIGR00229">
    <property type="entry name" value="sensory_box"/>
    <property type="match status" value="1"/>
</dbReference>
<dbReference type="RefSeq" id="WP_205007474.1">
    <property type="nucleotide sequence ID" value="NZ_CBCRXA010000022.1"/>
</dbReference>
<dbReference type="CDD" id="cd00130">
    <property type="entry name" value="PAS"/>
    <property type="match status" value="1"/>
</dbReference>
<dbReference type="CDD" id="cd00009">
    <property type="entry name" value="AAA"/>
    <property type="match status" value="1"/>
</dbReference>
<dbReference type="SUPFAM" id="SSF55594">
    <property type="entry name" value="HPr-like"/>
    <property type="match status" value="1"/>
</dbReference>
<dbReference type="PANTHER" id="PTHR32071:SF57">
    <property type="entry name" value="C4-DICARBOXYLATE TRANSPORT TRANSCRIPTIONAL REGULATORY PROTEIN DCTD"/>
    <property type="match status" value="1"/>
</dbReference>
<dbReference type="PROSITE" id="PS50112">
    <property type="entry name" value="PAS"/>
    <property type="match status" value="1"/>
</dbReference>
<evidence type="ECO:0000259" key="7">
    <source>
        <dbReference type="PROSITE" id="PS51350"/>
    </source>
</evidence>
<dbReference type="Pfam" id="PF25601">
    <property type="entry name" value="AAA_lid_14"/>
    <property type="match status" value="1"/>
</dbReference>
<dbReference type="Gene3D" id="3.30.1340.10">
    <property type="entry name" value="HPr-like"/>
    <property type="match status" value="1"/>
</dbReference>
<dbReference type="InterPro" id="IPR009057">
    <property type="entry name" value="Homeodomain-like_sf"/>
</dbReference>
<dbReference type="PROSITE" id="PS00675">
    <property type="entry name" value="SIGMA54_INTERACT_1"/>
    <property type="match status" value="1"/>
</dbReference>
<dbReference type="InterPro" id="IPR000032">
    <property type="entry name" value="HPr-like"/>
</dbReference>
<dbReference type="SUPFAM" id="SSF52540">
    <property type="entry name" value="P-loop containing nucleoside triphosphate hydrolases"/>
    <property type="match status" value="1"/>
</dbReference>
<evidence type="ECO:0000259" key="6">
    <source>
        <dbReference type="PROSITE" id="PS50112"/>
    </source>
</evidence>
<dbReference type="PROSITE" id="PS50045">
    <property type="entry name" value="SIGMA54_INTERACT_4"/>
    <property type="match status" value="1"/>
</dbReference>
<dbReference type="SMART" id="SM00091">
    <property type="entry name" value="PAS"/>
    <property type="match status" value="2"/>
</dbReference>
<evidence type="ECO:0000313" key="8">
    <source>
        <dbReference type="EMBL" id="MBM7658930.1"/>
    </source>
</evidence>
<dbReference type="InterPro" id="IPR027417">
    <property type="entry name" value="P-loop_NTPase"/>
</dbReference>
<dbReference type="SUPFAM" id="SSF46689">
    <property type="entry name" value="Homeodomain-like"/>
    <property type="match status" value="1"/>
</dbReference>
<name>A0ABS2QAZ4_9BACL</name>
<dbReference type="PROSITE" id="PS51350">
    <property type="entry name" value="PTS_HPR_DOM"/>
    <property type="match status" value="1"/>
</dbReference>
<evidence type="ECO:0000313" key="9">
    <source>
        <dbReference type="Proteomes" id="UP000823201"/>
    </source>
</evidence>
<dbReference type="Pfam" id="PF00158">
    <property type="entry name" value="Sigma54_activat"/>
    <property type="match status" value="1"/>
</dbReference>
<dbReference type="Pfam" id="PF00381">
    <property type="entry name" value="PTS-HPr"/>
    <property type="match status" value="1"/>
</dbReference>
<dbReference type="Proteomes" id="UP000823201">
    <property type="component" value="Unassembled WGS sequence"/>
</dbReference>
<dbReference type="InterPro" id="IPR025662">
    <property type="entry name" value="Sigma_54_int_dom_ATP-bd_1"/>
</dbReference>
<dbReference type="EMBL" id="JAFBEV010000027">
    <property type="protein sequence ID" value="MBM7658930.1"/>
    <property type="molecule type" value="Genomic_DNA"/>
</dbReference>
<dbReference type="SUPFAM" id="SSF55785">
    <property type="entry name" value="PYP-like sensor domain (PAS domain)"/>
    <property type="match status" value="2"/>
</dbReference>
<evidence type="ECO:0000259" key="5">
    <source>
        <dbReference type="PROSITE" id="PS50045"/>
    </source>
</evidence>
<dbReference type="InterPro" id="IPR003593">
    <property type="entry name" value="AAA+_ATPase"/>
</dbReference>
<feature type="domain" description="HPr" evidence="7">
    <location>
        <begin position="1"/>
        <end position="92"/>
    </location>
</feature>
<proteinExistence type="predicted"/>
<reference evidence="8 9" key="1">
    <citation type="submission" date="2021-01" db="EMBL/GenBank/DDBJ databases">
        <title>Genomic Encyclopedia of Type Strains, Phase IV (KMG-IV): sequencing the most valuable type-strain genomes for metagenomic binning, comparative biology and taxonomic classification.</title>
        <authorList>
            <person name="Goeker M."/>
        </authorList>
    </citation>
    <scope>NUCLEOTIDE SEQUENCE [LARGE SCALE GENOMIC DNA]</scope>
    <source>
        <strain evidence="8 9">DSM 100968</strain>
    </source>
</reference>
<keyword evidence="3" id="KW-0067">ATP-binding</keyword>
<dbReference type="Gene3D" id="3.40.50.300">
    <property type="entry name" value="P-loop containing nucleotide triphosphate hydrolases"/>
    <property type="match status" value="1"/>
</dbReference>
<dbReference type="Gene3D" id="1.10.8.60">
    <property type="match status" value="1"/>
</dbReference>
<sequence length="674" mass="76261">MKSREIILNYVKGLHTRTAAAVVNIAGGIQERYQVRLFIMYHERRVAATSLMPLVNLKIRDKDPLTLIAVGEDEEAALNEFAHFFHHGFDHLNDQEINKIDTLLNENMITTEEIFHNIASGIIVTDPSDRIVVFNSFAERLFQVSADQVIGERFASLLPDTSLKLAGGQSAEVMIRKIINHQVLLISRRLLIIEGQTSGTITLLQNISSLEKVKGELKEVKELKERLQLILKYVQDGICVMDNDGVIDYVNEAYLKIHQISASDVIGKNIDQLSPNGVRQAVLRTGERVKNKIIKKNHDVMLISNVSPIIVDGERAGAISIVKDFREIQSLTEKLNQATSRAEYLEEELIRSRKPEEIFNHFIGKSGKIIDALSIALKAARTKATILIRGESGTGKEMIAEGIHYASAYSKGPFIRVNCASIPDNLFESELFGHEKGAFTGAVSRRLGKFELAQHGTIFLDEIGELDIQMQAKILRVLQEKEIQRIGSETTQKLNIRIIAATNRDLEEMVKKGTFREDLYYRLNVIPIYLPPLRERKQDIALLVEHFMNEFQENRARPILGITNDAMESLLAYTWPGNVREIENLFERLFTLVDSDYIEADDLPPYIRGKRLSTQQDPRQVLFTNDSVLPMEDYEKEIIKKALKKYGSCNAAGKALHLNHKTVAAKARKYHLLS</sequence>
<dbReference type="Gene3D" id="3.30.450.20">
    <property type="entry name" value="PAS domain"/>
    <property type="match status" value="2"/>
</dbReference>
<dbReference type="InterPro" id="IPR030828">
    <property type="entry name" value="HTH_TyrR"/>
</dbReference>
<accession>A0ABS2QAZ4</accession>
<dbReference type="Gene3D" id="1.10.10.60">
    <property type="entry name" value="Homeodomain-like"/>
    <property type="match status" value="1"/>
</dbReference>
<dbReference type="PANTHER" id="PTHR32071">
    <property type="entry name" value="TRANSCRIPTIONAL REGULATORY PROTEIN"/>
    <property type="match status" value="1"/>
</dbReference>
<dbReference type="InterPro" id="IPR035895">
    <property type="entry name" value="HPr-like_sf"/>
</dbReference>
<evidence type="ECO:0000256" key="4">
    <source>
        <dbReference type="ARBA" id="ARBA00029500"/>
    </source>
</evidence>
<keyword evidence="1" id="KW-0547">Nucleotide-binding</keyword>
<dbReference type="Pfam" id="PF13426">
    <property type="entry name" value="PAS_9"/>
    <property type="match status" value="1"/>
</dbReference>
<dbReference type="InterPro" id="IPR013767">
    <property type="entry name" value="PAS_fold"/>
</dbReference>
<dbReference type="InterPro" id="IPR002078">
    <property type="entry name" value="Sigma_54_int"/>
</dbReference>
<feature type="domain" description="Sigma-54 factor interaction" evidence="5">
    <location>
        <begin position="362"/>
        <end position="591"/>
    </location>
</feature>
<organism evidence="8 9">
    <name type="scientific">Sporolactobacillus spathodeae</name>
    <dbReference type="NCBI Taxonomy" id="1465502"/>
    <lineage>
        <taxon>Bacteria</taxon>
        <taxon>Bacillati</taxon>
        <taxon>Bacillota</taxon>
        <taxon>Bacilli</taxon>
        <taxon>Bacillales</taxon>
        <taxon>Sporolactobacillaceae</taxon>
        <taxon>Sporolactobacillus</taxon>
    </lineage>
</organism>
<comment type="caution">
    <text evidence="8">The sequence shown here is derived from an EMBL/GenBank/DDBJ whole genome shotgun (WGS) entry which is preliminary data.</text>
</comment>
<gene>
    <name evidence="8" type="ORF">JOC27_002393</name>
</gene>
<keyword evidence="2" id="KW-0058">Aromatic hydrocarbons catabolism</keyword>
<keyword evidence="9" id="KW-1185">Reference proteome</keyword>
<evidence type="ECO:0000256" key="1">
    <source>
        <dbReference type="ARBA" id="ARBA00022741"/>
    </source>
</evidence>
<dbReference type="InterPro" id="IPR000014">
    <property type="entry name" value="PAS"/>
</dbReference>
<evidence type="ECO:0000256" key="3">
    <source>
        <dbReference type="ARBA" id="ARBA00022840"/>
    </source>
</evidence>